<dbReference type="InterPro" id="IPR019292">
    <property type="entry name" value="McrC"/>
</dbReference>
<dbReference type="Pfam" id="PF10117">
    <property type="entry name" value="McrBC"/>
    <property type="match status" value="1"/>
</dbReference>
<comment type="caution">
    <text evidence="1">The sequence shown here is derived from an EMBL/GenBank/DDBJ whole genome shotgun (WGS) entry which is preliminary data.</text>
</comment>
<keyword evidence="2" id="KW-1185">Reference proteome</keyword>
<evidence type="ECO:0000313" key="2">
    <source>
        <dbReference type="Proteomes" id="UP000287022"/>
    </source>
</evidence>
<accession>A0A432Z2Y9</accession>
<reference evidence="2" key="1">
    <citation type="journal article" date="2018" name="Front. Microbiol.">
        <title>Genome-Based Analysis Reveals the Taxonomy and Diversity of the Family Idiomarinaceae.</title>
        <authorList>
            <person name="Liu Y."/>
            <person name="Lai Q."/>
            <person name="Shao Z."/>
        </authorList>
    </citation>
    <scope>NUCLEOTIDE SEQUENCE [LARGE SCALE GENOMIC DNA]</scope>
    <source>
        <strain evidence="2">c121</strain>
    </source>
</reference>
<protein>
    <submittedName>
        <fullName evidence="1">Restriction endonuclease</fullName>
    </submittedName>
</protein>
<dbReference type="RefSeq" id="WP_026860582.1">
    <property type="nucleotide sequence ID" value="NZ_PIQE01000003.1"/>
</dbReference>
<organism evidence="1 2">
    <name type="scientific">Pseudidiomarina sediminum</name>
    <dbReference type="NCBI Taxonomy" id="431675"/>
    <lineage>
        <taxon>Bacteria</taxon>
        <taxon>Pseudomonadati</taxon>
        <taxon>Pseudomonadota</taxon>
        <taxon>Gammaproteobacteria</taxon>
        <taxon>Alteromonadales</taxon>
        <taxon>Idiomarinaceae</taxon>
        <taxon>Pseudidiomarina</taxon>
    </lineage>
</organism>
<keyword evidence="1" id="KW-0255">Endonuclease</keyword>
<sequence>MTSTVVVREYAYLTTAPVAVNTLDRAHISESAFRWLVELGQQFRRNGLPLFELDSQKLLRLDNYVGVLESPCGTVIEVLPKHTTEQTSAAEARALLKRLIKTSMQLSVREADFADVERFEMPIREWLITCFLGELEVLLKRGLQFDYQVREEEARFLRGQLDIAKQLRQPPGKAHLFNIRHDLFLPDRPENRLIKSALVAVCSATQDNDNWRLAHEMLSQLLQLPESSDPRADFKSWSTDRLLTHYRPIKPWCEFILNQHVPLSVSGGWRGISMLFPMEKLFENYVAEQLRRAIGNKGTVRTQLATEYLCEHKGKGVFKLRPDIEVVIGDKRWVMDTKWKLLDVYNGGSTYGLNERDFYQMLAYGSKLLHSQGDLVLIYPAWKNFPSNENISPFEFDNQTTLLVTSFNLNDNTRTNDCRWNLTLAESFAQVHN</sequence>
<proteinExistence type="predicted"/>
<dbReference type="PANTHER" id="PTHR38733">
    <property type="entry name" value="PROTEIN MCRC"/>
    <property type="match status" value="1"/>
</dbReference>
<keyword evidence="1" id="KW-0540">Nuclease</keyword>
<gene>
    <name evidence="1" type="ORF">CWI80_10370</name>
</gene>
<keyword evidence="1" id="KW-0378">Hydrolase</keyword>
<dbReference type="EMBL" id="PIQE01000003">
    <property type="protein sequence ID" value="RUO72193.1"/>
    <property type="molecule type" value="Genomic_DNA"/>
</dbReference>
<name>A0A432Z2Y9_9GAMM</name>
<evidence type="ECO:0000313" key="1">
    <source>
        <dbReference type="EMBL" id="RUO72193.1"/>
    </source>
</evidence>
<dbReference type="PANTHER" id="PTHR38733:SF1">
    <property type="entry name" value="TYPE IV METHYL-DIRECTED RESTRICTION ENZYME ECOKMCRBC"/>
    <property type="match status" value="1"/>
</dbReference>
<dbReference type="AlphaFoldDB" id="A0A432Z2Y9"/>
<dbReference type="STRING" id="1122124.GCA_000423165_01847"/>
<dbReference type="Proteomes" id="UP000287022">
    <property type="component" value="Unassembled WGS sequence"/>
</dbReference>
<dbReference type="GO" id="GO:0004519">
    <property type="term" value="F:endonuclease activity"/>
    <property type="evidence" value="ECO:0007669"/>
    <property type="project" value="UniProtKB-KW"/>
</dbReference>